<proteinExistence type="predicted"/>
<gene>
    <name evidence="3" type="ORF">QP939_47355</name>
</gene>
<keyword evidence="2" id="KW-0472">Membrane</keyword>
<name>A0ABY8XL80_9PSEU</name>
<protein>
    <submittedName>
        <fullName evidence="3">Uncharacterized protein</fullName>
    </submittedName>
</protein>
<dbReference type="EMBL" id="CP127173">
    <property type="protein sequence ID" value="WIV56337.1"/>
    <property type="molecule type" value="Genomic_DNA"/>
</dbReference>
<keyword evidence="2" id="KW-1133">Transmembrane helix</keyword>
<dbReference type="RefSeq" id="WP_285453461.1">
    <property type="nucleotide sequence ID" value="NZ_CP127173.1"/>
</dbReference>
<sequence length="105" mass="11312">MSPRDRPSRPMFGKVDPYCLLAVLPMLFVAGVVGALASVPLGFAVVVFAGLIVVFDSWANRPASAPPVRRPRPRPQGATAPARGPRPPAARPDAYRARQPAPYRR</sequence>
<keyword evidence="2" id="KW-0812">Transmembrane</keyword>
<organism evidence="3 4">
    <name type="scientific">Amycolatopsis nalaikhensis</name>
    <dbReference type="NCBI Taxonomy" id="715472"/>
    <lineage>
        <taxon>Bacteria</taxon>
        <taxon>Bacillati</taxon>
        <taxon>Actinomycetota</taxon>
        <taxon>Actinomycetes</taxon>
        <taxon>Pseudonocardiales</taxon>
        <taxon>Pseudonocardiaceae</taxon>
        <taxon>Amycolatopsis</taxon>
    </lineage>
</organism>
<evidence type="ECO:0000313" key="4">
    <source>
        <dbReference type="Proteomes" id="UP001227101"/>
    </source>
</evidence>
<accession>A0ABY8XL80</accession>
<dbReference type="Proteomes" id="UP001227101">
    <property type="component" value="Chromosome"/>
</dbReference>
<evidence type="ECO:0000256" key="1">
    <source>
        <dbReference type="SAM" id="MobiDB-lite"/>
    </source>
</evidence>
<feature type="transmembrane region" description="Helical" evidence="2">
    <location>
        <begin position="20"/>
        <end position="37"/>
    </location>
</feature>
<evidence type="ECO:0000313" key="3">
    <source>
        <dbReference type="EMBL" id="WIV56337.1"/>
    </source>
</evidence>
<keyword evidence="4" id="KW-1185">Reference proteome</keyword>
<feature type="region of interest" description="Disordered" evidence="1">
    <location>
        <begin position="62"/>
        <end position="105"/>
    </location>
</feature>
<evidence type="ECO:0000256" key="2">
    <source>
        <dbReference type="SAM" id="Phobius"/>
    </source>
</evidence>
<reference evidence="3 4" key="1">
    <citation type="submission" date="2023-06" db="EMBL/GenBank/DDBJ databases">
        <authorList>
            <person name="Oyuntsetseg B."/>
            <person name="Kim S.B."/>
        </authorList>
    </citation>
    <scope>NUCLEOTIDE SEQUENCE [LARGE SCALE GENOMIC DNA]</scope>
    <source>
        <strain evidence="3 4">2-2</strain>
    </source>
</reference>